<dbReference type="GO" id="GO:0016620">
    <property type="term" value="F:oxidoreductase activity, acting on the aldehyde or oxo group of donors, NAD or NADP as acceptor"/>
    <property type="evidence" value="ECO:0007669"/>
    <property type="project" value="InterPro"/>
</dbReference>
<dbReference type="GO" id="GO:0051287">
    <property type="term" value="F:NAD binding"/>
    <property type="evidence" value="ECO:0007669"/>
    <property type="project" value="InterPro"/>
</dbReference>
<comment type="caution">
    <text evidence="3">The sequence shown here is derived from an EMBL/GenBank/DDBJ whole genome shotgun (WGS) entry which is preliminary data.</text>
</comment>
<organism evidence="3">
    <name type="scientific">marine sediment metagenome</name>
    <dbReference type="NCBI Taxonomy" id="412755"/>
    <lineage>
        <taxon>unclassified sequences</taxon>
        <taxon>metagenomes</taxon>
        <taxon>ecological metagenomes</taxon>
    </lineage>
</organism>
<dbReference type="PANTHER" id="PTHR43148">
    <property type="entry name" value="GLYCERALDEHYDE-3-PHOSPHATE DEHYDROGENASE 2"/>
    <property type="match status" value="1"/>
</dbReference>
<dbReference type="Pfam" id="PF00044">
    <property type="entry name" value="Gp_dh_N"/>
    <property type="match status" value="1"/>
</dbReference>
<dbReference type="SUPFAM" id="SSF51735">
    <property type="entry name" value="NAD(P)-binding Rossmann-fold domains"/>
    <property type="match status" value="1"/>
</dbReference>
<name>A0A0F9MYH2_9ZZZZ</name>
<evidence type="ECO:0000259" key="2">
    <source>
        <dbReference type="SMART" id="SM00846"/>
    </source>
</evidence>
<dbReference type="EMBL" id="LAZR01004040">
    <property type="protein sequence ID" value="KKN12360.1"/>
    <property type="molecule type" value="Genomic_DNA"/>
</dbReference>
<feature type="non-terminal residue" evidence="3">
    <location>
        <position position="100"/>
    </location>
</feature>
<dbReference type="InterPro" id="IPR036291">
    <property type="entry name" value="NAD(P)-bd_dom_sf"/>
</dbReference>
<reference evidence="3" key="1">
    <citation type="journal article" date="2015" name="Nature">
        <title>Complex archaea that bridge the gap between prokaryotes and eukaryotes.</title>
        <authorList>
            <person name="Spang A."/>
            <person name="Saw J.H."/>
            <person name="Jorgensen S.L."/>
            <person name="Zaremba-Niedzwiedzka K."/>
            <person name="Martijn J."/>
            <person name="Lind A.E."/>
            <person name="van Eijk R."/>
            <person name="Schleper C."/>
            <person name="Guy L."/>
            <person name="Ettema T.J."/>
        </authorList>
    </citation>
    <scope>NUCLEOTIDE SEQUENCE</scope>
</reference>
<sequence length="100" mass="11350">MRVAINGFGRIGRIFFRIALDRKINIVAINDIHGLDDAAYLLEHDSVYGNYKGKVSLKRNSLIVNGKSVVVLNERDPEKLPWKKLKIDIVIESTGAFKKR</sequence>
<dbReference type="AlphaFoldDB" id="A0A0F9MYH2"/>
<protein>
    <recommendedName>
        <fullName evidence="2">Glyceraldehyde 3-phosphate dehydrogenase NAD(P) binding domain-containing protein</fullName>
    </recommendedName>
</protein>
<accession>A0A0F9MYH2</accession>
<evidence type="ECO:0000313" key="3">
    <source>
        <dbReference type="EMBL" id="KKN12360.1"/>
    </source>
</evidence>
<gene>
    <name evidence="3" type="ORF">LCGC14_1017400</name>
</gene>
<evidence type="ECO:0000256" key="1">
    <source>
        <dbReference type="ARBA" id="ARBA00023002"/>
    </source>
</evidence>
<keyword evidence="1" id="KW-0560">Oxidoreductase</keyword>
<dbReference type="FunFam" id="3.40.50.720:FF:000001">
    <property type="entry name" value="Glyceraldehyde-3-phosphate dehydrogenase"/>
    <property type="match status" value="1"/>
</dbReference>
<dbReference type="InterPro" id="IPR020831">
    <property type="entry name" value="GlycerAld/Erythrose_P_DH"/>
</dbReference>
<feature type="domain" description="Glyceraldehyde 3-phosphate dehydrogenase NAD(P) binding" evidence="2">
    <location>
        <begin position="1"/>
        <end position="100"/>
    </location>
</feature>
<dbReference type="Gene3D" id="3.40.50.720">
    <property type="entry name" value="NAD(P)-binding Rossmann-like Domain"/>
    <property type="match status" value="1"/>
</dbReference>
<dbReference type="SMART" id="SM00846">
    <property type="entry name" value="Gp_dh_N"/>
    <property type="match status" value="1"/>
</dbReference>
<proteinExistence type="predicted"/>
<dbReference type="InterPro" id="IPR020828">
    <property type="entry name" value="GlycerAld_3-P_DH_NAD(P)-bd"/>
</dbReference>